<evidence type="ECO:0000256" key="5">
    <source>
        <dbReference type="ARBA" id="ARBA00037974"/>
    </source>
</evidence>
<dbReference type="EMBL" id="JAVBVO010000001">
    <property type="protein sequence ID" value="MDZ5757040.1"/>
    <property type="molecule type" value="Genomic_DNA"/>
</dbReference>
<gene>
    <name evidence="7" type="ORF">RAK27_00025</name>
</gene>
<evidence type="ECO:0000256" key="3">
    <source>
        <dbReference type="ARBA" id="ARBA00022898"/>
    </source>
</evidence>
<comment type="similarity">
    <text evidence="5">Belongs to the class-II pyridoxal-phosphate-dependent aminotransferase family. MalY/PatB cystathionine beta-lyase subfamily.</text>
</comment>
<evidence type="ECO:0000313" key="8">
    <source>
        <dbReference type="Proteomes" id="UP001290462"/>
    </source>
</evidence>
<comment type="caution">
    <text evidence="7">The sequence shown here is derived from an EMBL/GenBank/DDBJ whole genome shotgun (WGS) entry which is preliminary data.</text>
</comment>
<dbReference type="PANTHER" id="PTHR43525:SF1">
    <property type="entry name" value="PROTEIN MALY"/>
    <property type="match status" value="1"/>
</dbReference>
<protein>
    <recommendedName>
        <fullName evidence="2">cysteine-S-conjugate beta-lyase</fullName>
        <ecNumber evidence="2">4.4.1.13</ecNumber>
    </recommendedName>
</protein>
<comment type="cofactor">
    <cofactor evidence="1">
        <name>pyridoxal 5'-phosphate</name>
        <dbReference type="ChEBI" id="CHEBI:597326"/>
    </cofactor>
</comment>
<dbReference type="Gene3D" id="3.40.640.10">
    <property type="entry name" value="Type I PLP-dependent aspartate aminotransferase-like (Major domain)"/>
    <property type="match status" value="1"/>
</dbReference>
<dbReference type="RefSeq" id="WP_322808206.1">
    <property type="nucleotide sequence ID" value="NZ_JAVBVO010000001.1"/>
</dbReference>
<proteinExistence type="inferred from homology"/>
<evidence type="ECO:0000259" key="6">
    <source>
        <dbReference type="Pfam" id="PF00155"/>
    </source>
</evidence>
<reference evidence="7" key="1">
    <citation type="submission" date="2023-08" db="EMBL/GenBank/DDBJ databases">
        <title>Genomic characterization of piscicolin 126 produced by Carnobacterium maltaromaticum CM22 strain isolated from salmon (Salmo salar).</title>
        <authorList>
            <person name="Gonzalez-Gragera E."/>
            <person name="Garcia-Lopez J.D."/>
            <person name="Teso-Perez C."/>
            <person name="Gimenez-Hernandez I."/>
            <person name="Peralta-Sanchez J.M."/>
            <person name="Valdivia E."/>
            <person name="Montalban-Lopez M."/>
            <person name="Martin-Platero A.M."/>
            <person name="Banos A."/>
            <person name="Martinez-Bueno M."/>
        </authorList>
    </citation>
    <scope>NUCLEOTIDE SEQUENCE</scope>
    <source>
        <strain evidence="7">CM22</strain>
    </source>
</reference>
<evidence type="ECO:0000256" key="2">
    <source>
        <dbReference type="ARBA" id="ARBA00012224"/>
    </source>
</evidence>
<name>A0AAW9JKG3_CARML</name>
<dbReference type="EC" id="4.4.1.13" evidence="2"/>
<dbReference type="NCBIfam" id="TIGR04350">
    <property type="entry name" value="C_S_lyase_PatB"/>
    <property type="match status" value="1"/>
</dbReference>
<dbReference type="CDD" id="cd00609">
    <property type="entry name" value="AAT_like"/>
    <property type="match status" value="1"/>
</dbReference>
<dbReference type="InterPro" id="IPR051798">
    <property type="entry name" value="Class-II_PLP-Dep_Aminotrans"/>
</dbReference>
<dbReference type="InterPro" id="IPR015421">
    <property type="entry name" value="PyrdxlP-dep_Trfase_major"/>
</dbReference>
<feature type="domain" description="Aminotransferase class I/classII large" evidence="6">
    <location>
        <begin position="36"/>
        <end position="384"/>
    </location>
</feature>
<dbReference type="PANTHER" id="PTHR43525">
    <property type="entry name" value="PROTEIN MALY"/>
    <property type="match status" value="1"/>
</dbReference>
<dbReference type="InterPro" id="IPR015422">
    <property type="entry name" value="PyrdxlP-dep_Trfase_small"/>
</dbReference>
<dbReference type="GO" id="GO:0047804">
    <property type="term" value="F:cysteine-S-conjugate beta-lyase activity"/>
    <property type="evidence" value="ECO:0007669"/>
    <property type="project" value="UniProtKB-EC"/>
</dbReference>
<evidence type="ECO:0000256" key="4">
    <source>
        <dbReference type="ARBA" id="ARBA00023239"/>
    </source>
</evidence>
<dbReference type="Proteomes" id="UP001290462">
    <property type="component" value="Unassembled WGS sequence"/>
</dbReference>
<dbReference type="Gene3D" id="3.90.1150.10">
    <property type="entry name" value="Aspartate Aminotransferase, domain 1"/>
    <property type="match status" value="1"/>
</dbReference>
<dbReference type="InterPro" id="IPR015424">
    <property type="entry name" value="PyrdxlP-dep_Trfase"/>
</dbReference>
<keyword evidence="4 7" id="KW-0456">Lyase</keyword>
<sequence length="390" mass="43904">MQANFDEIINRKGTNSVKWDMLTEKFGSEDVLPMWVADMDFATPKTILSALKKSLDVQILGYSIPSDGLYDAIIDWQSNHHQLNLNKSDILFSPGVVPSLALMVTALTEPGDSVMIHDPVYPPFTEVVRSNQRQLVRSSLIIENKQFKMDFVDIEEKLKNHSVKLFILCNPHNPGGRVWSTTELKQLAELCKKYKVILVSDEIHGDLVFAPHSFTSVVTLDPSYQEFVVTLTAATKTFNMAGVKHSMIFVKNKELKAKIAMEQHKSEQDGINTFGYVATEAAYNTGEVWLEELLDYLSENLDYACKFLEKELPQVKFLKPEATYLIWLDCSYLGLSDSALRKQLVNVGRLGLNPGISFGPNGSQFMRMNIATSRATLKEGLERLKVALTK</sequence>
<accession>A0AAW9JKG3</accession>
<dbReference type="InterPro" id="IPR027619">
    <property type="entry name" value="C-S_lyase_PatB-like"/>
</dbReference>
<keyword evidence="3" id="KW-0663">Pyridoxal phosphate</keyword>
<evidence type="ECO:0000256" key="1">
    <source>
        <dbReference type="ARBA" id="ARBA00001933"/>
    </source>
</evidence>
<dbReference type="InterPro" id="IPR004839">
    <property type="entry name" value="Aminotransferase_I/II_large"/>
</dbReference>
<dbReference type="Pfam" id="PF00155">
    <property type="entry name" value="Aminotran_1_2"/>
    <property type="match status" value="1"/>
</dbReference>
<evidence type="ECO:0000313" key="7">
    <source>
        <dbReference type="EMBL" id="MDZ5757040.1"/>
    </source>
</evidence>
<dbReference type="AlphaFoldDB" id="A0AAW9JKG3"/>
<dbReference type="GO" id="GO:0030170">
    <property type="term" value="F:pyridoxal phosphate binding"/>
    <property type="evidence" value="ECO:0007669"/>
    <property type="project" value="InterPro"/>
</dbReference>
<dbReference type="SUPFAM" id="SSF53383">
    <property type="entry name" value="PLP-dependent transferases"/>
    <property type="match status" value="1"/>
</dbReference>
<organism evidence="7 8">
    <name type="scientific">Carnobacterium maltaromaticum</name>
    <name type="common">Carnobacterium piscicola</name>
    <dbReference type="NCBI Taxonomy" id="2751"/>
    <lineage>
        <taxon>Bacteria</taxon>
        <taxon>Bacillati</taxon>
        <taxon>Bacillota</taxon>
        <taxon>Bacilli</taxon>
        <taxon>Lactobacillales</taxon>
        <taxon>Carnobacteriaceae</taxon>
        <taxon>Carnobacterium</taxon>
    </lineage>
</organism>